<proteinExistence type="predicted"/>
<keyword evidence="1" id="KW-1133">Transmembrane helix</keyword>
<keyword evidence="1" id="KW-0812">Transmembrane</keyword>
<dbReference type="STRING" id="229203.SAMN05444338_12117"/>
<protein>
    <recommendedName>
        <fullName evidence="4">YhhN-like protein</fullName>
    </recommendedName>
</protein>
<evidence type="ECO:0000256" key="1">
    <source>
        <dbReference type="SAM" id="Phobius"/>
    </source>
</evidence>
<keyword evidence="1" id="KW-0472">Membrane</keyword>
<sequence length="215" mass="25068">MSYIWHLIANIGYFLLFVNLVLFSIRLGTGGKANKIFTVYLLVILVIQLISGYLSSLRINNLFLSHFYFLGQFVFLSLFYKSLFTNSLQRKIINIGFVSCFAILGIQYSLDSSLLFKFNLFEIFLTSFILIIYSVFYFYNMLTAKKQFYYINIGIMLYLFGSTILFFVGNLTALMSAEMSKITWVANALLYVIYQLFISFEWYKTFSKKAVLTLE</sequence>
<dbReference type="EMBL" id="FNMV01000021">
    <property type="protein sequence ID" value="SDY00054.1"/>
    <property type="molecule type" value="Genomic_DNA"/>
</dbReference>
<organism evidence="2 3">
    <name type="scientific">Flavobacterium degerlachei</name>
    <dbReference type="NCBI Taxonomy" id="229203"/>
    <lineage>
        <taxon>Bacteria</taxon>
        <taxon>Pseudomonadati</taxon>
        <taxon>Bacteroidota</taxon>
        <taxon>Flavobacteriia</taxon>
        <taxon>Flavobacteriales</taxon>
        <taxon>Flavobacteriaceae</taxon>
        <taxon>Flavobacterium</taxon>
    </lineage>
</organism>
<name>A0A1H3GC30_9FLAO</name>
<feature type="transmembrane region" description="Helical" evidence="1">
    <location>
        <begin position="37"/>
        <end position="56"/>
    </location>
</feature>
<dbReference type="AlphaFoldDB" id="A0A1H3GC30"/>
<evidence type="ECO:0008006" key="4">
    <source>
        <dbReference type="Google" id="ProtNLM"/>
    </source>
</evidence>
<accession>A0A1H3GC30</accession>
<feature type="transmembrane region" description="Helical" evidence="1">
    <location>
        <begin position="62"/>
        <end position="80"/>
    </location>
</feature>
<dbReference type="Proteomes" id="UP000198569">
    <property type="component" value="Unassembled WGS sequence"/>
</dbReference>
<evidence type="ECO:0000313" key="2">
    <source>
        <dbReference type="EMBL" id="SDY00054.1"/>
    </source>
</evidence>
<feature type="transmembrane region" description="Helical" evidence="1">
    <location>
        <begin position="182"/>
        <end position="203"/>
    </location>
</feature>
<evidence type="ECO:0000313" key="3">
    <source>
        <dbReference type="Proteomes" id="UP000198569"/>
    </source>
</evidence>
<dbReference type="OrthoDB" id="1253476at2"/>
<feature type="transmembrane region" description="Helical" evidence="1">
    <location>
        <begin position="116"/>
        <end position="136"/>
    </location>
</feature>
<keyword evidence="3" id="KW-1185">Reference proteome</keyword>
<feature type="transmembrane region" description="Helical" evidence="1">
    <location>
        <begin position="92"/>
        <end position="110"/>
    </location>
</feature>
<reference evidence="3" key="1">
    <citation type="submission" date="2016-10" db="EMBL/GenBank/DDBJ databases">
        <authorList>
            <person name="Varghese N."/>
            <person name="Submissions S."/>
        </authorList>
    </citation>
    <scope>NUCLEOTIDE SEQUENCE [LARGE SCALE GENOMIC DNA]</scope>
    <source>
        <strain evidence="3">DSM 15718</strain>
    </source>
</reference>
<gene>
    <name evidence="2" type="ORF">SAMN05444338_12117</name>
</gene>
<feature type="transmembrane region" description="Helical" evidence="1">
    <location>
        <begin position="148"/>
        <end position="170"/>
    </location>
</feature>
<dbReference type="RefSeq" id="WP_091435151.1">
    <property type="nucleotide sequence ID" value="NZ_FNMV01000021.1"/>
</dbReference>
<feature type="transmembrane region" description="Helical" evidence="1">
    <location>
        <begin position="6"/>
        <end position="25"/>
    </location>
</feature>